<evidence type="ECO:0000313" key="3">
    <source>
        <dbReference type="EMBL" id="OYP54185.1"/>
    </source>
</evidence>
<organism evidence="3 4">
    <name type="scientific">Segatella bryantii</name>
    <name type="common">Prevotella bryantii</name>
    <dbReference type="NCBI Taxonomy" id="77095"/>
    <lineage>
        <taxon>Bacteria</taxon>
        <taxon>Pseudomonadati</taxon>
        <taxon>Bacteroidota</taxon>
        <taxon>Bacteroidia</taxon>
        <taxon>Bacteroidales</taxon>
        <taxon>Prevotellaceae</taxon>
        <taxon>Segatella</taxon>
    </lineage>
</organism>
<name>A0ABX4EIR1_SEGBR</name>
<proteinExistence type="predicted"/>
<gene>
    <name evidence="3" type="ORF">CIK91_10235</name>
</gene>
<feature type="domain" description="Resolvase/invertase-type recombinase catalytic" evidence="2">
    <location>
        <begin position="3"/>
        <end position="129"/>
    </location>
</feature>
<dbReference type="InterPro" id="IPR036162">
    <property type="entry name" value="Resolvase-like_N_sf"/>
</dbReference>
<reference evidence="3 4" key="1">
    <citation type="submission" date="2017-08" db="EMBL/GenBank/DDBJ databases">
        <title>Comparative genomics of non-oral Prevotella species.</title>
        <authorList>
            <person name="Accetto T."/>
            <person name="Nograsek B."/>
            <person name="Avgustin G."/>
        </authorList>
    </citation>
    <scope>NUCLEOTIDE SEQUENCE [LARGE SCALE GENOMIC DNA]</scope>
    <source>
        <strain evidence="3 4">TC1-1</strain>
    </source>
</reference>
<keyword evidence="4" id="KW-1185">Reference proteome</keyword>
<dbReference type="Gene3D" id="3.40.50.1390">
    <property type="entry name" value="Resolvase, N-terminal catalytic domain"/>
    <property type="match status" value="1"/>
</dbReference>
<evidence type="ECO:0000256" key="1">
    <source>
        <dbReference type="SAM" id="MobiDB-lite"/>
    </source>
</evidence>
<accession>A0ABX4EIR1</accession>
<feature type="compositionally biased region" description="Basic and acidic residues" evidence="1">
    <location>
        <begin position="200"/>
        <end position="211"/>
    </location>
</feature>
<dbReference type="InterPro" id="IPR006119">
    <property type="entry name" value="Resolv_N"/>
</dbReference>
<dbReference type="EMBL" id="NPJF01000050">
    <property type="protein sequence ID" value="OYP54185.1"/>
    <property type="molecule type" value="Genomic_DNA"/>
</dbReference>
<dbReference type="Proteomes" id="UP000216189">
    <property type="component" value="Unassembled WGS sequence"/>
</dbReference>
<dbReference type="SUPFAM" id="SSF53041">
    <property type="entry name" value="Resolvase-like"/>
    <property type="match status" value="1"/>
</dbReference>
<sequence>MAKVGYIFMADGYDAIETDKQWMKDFGCCRIVEEKAANEKMRPDWKQLLMTLERGDVLVLSKISNALRGVRELSVFLELCRIKVVRIISIHDKLDSKDEVFPTLSTEAMLNIIGGLPSEVAVLRKNNTHVERLQQVKSKTKATKSRQEREMTIVNMYNGGHSIDDIWHISGFRSRSSVFRILNKHGITLNRGPHSGPIRKKGESKNESNEE</sequence>
<comment type="caution">
    <text evidence="3">The sequence shown here is derived from an EMBL/GenBank/DDBJ whole genome shotgun (WGS) entry which is preliminary data.</text>
</comment>
<dbReference type="SMART" id="SM00857">
    <property type="entry name" value="Resolvase"/>
    <property type="match status" value="1"/>
</dbReference>
<feature type="region of interest" description="Disordered" evidence="1">
    <location>
        <begin position="189"/>
        <end position="211"/>
    </location>
</feature>
<protein>
    <submittedName>
        <fullName evidence="3">Serine recombinase</fullName>
    </submittedName>
</protein>
<dbReference type="Pfam" id="PF00239">
    <property type="entry name" value="Resolvase"/>
    <property type="match status" value="1"/>
</dbReference>
<dbReference type="RefSeq" id="WP_094448811.1">
    <property type="nucleotide sequence ID" value="NZ_CP091801.1"/>
</dbReference>
<evidence type="ECO:0000259" key="2">
    <source>
        <dbReference type="SMART" id="SM00857"/>
    </source>
</evidence>
<evidence type="ECO:0000313" key="4">
    <source>
        <dbReference type="Proteomes" id="UP000216189"/>
    </source>
</evidence>